<dbReference type="PANTHER" id="PTHR11733">
    <property type="entry name" value="ZINC METALLOPROTEASE FAMILY M13 NEPRILYSIN-RELATED"/>
    <property type="match status" value="1"/>
</dbReference>
<keyword evidence="3" id="KW-0645">Protease</keyword>
<accession>A0ABQ2I0U1</accession>
<organism evidence="10 11">
    <name type="scientific">Terrabacter tumescens</name>
    <dbReference type="NCBI Taxonomy" id="60443"/>
    <lineage>
        <taxon>Bacteria</taxon>
        <taxon>Bacillati</taxon>
        <taxon>Actinomycetota</taxon>
        <taxon>Actinomycetes</taxon>
        <taxon>Micrococcales</taxon>
        <taxon>Intrasporangiaceae</taxon>
        <taxon>Terrabacter</taxon>
    </lineage>
</organism>
<evidence type="ECO:0000256" key="4">
    <source>
        <dbReference type="ARBA" id="ARBA00022723"/>
    </source>
</evidence>
<dbReference type="InterPro" id="IPR042089">
    <property type="entry name" value="Peptidase_M13_dom_2"/>
</dbReference>
<dbReference type="EMBL" id="BMNZ01000004">
    <property type="protein sequence ID" value="GGM97174.1"/>
    <property type="molecule type" value="Genomic_DNA"/>
</dbReference>
<evidence type="ECO:0000256" key="2">
    <source>
        <dbReference type="ARBA" id="ARBA00007357"/>
    </source>
</evidence>
<protein>
    <submittedName>
        <fullName evidence="10">Zinc metalloprotease</fullName>
    </submittedName>
</protein>
<evidence type="ECO:0000256" key="5">
    <source>
        <dbReference type="ARBA" id="ARBA00022801"/>
    </source>
</evidence>
<evidence type="ECO:0000259" key="9">
    <source>
        <dbReference type="Pfam" id="PF05649"/>
    </source>
</evidence>
<dbReference type="Pfam" id="PF01431">
    <property type="entry name" value="Peptidase_M13"/>
    <property type="match status" value="1"/>
</dbReference>
<dbReference type="InterPro" id="IPR018497">
    <property type="entry name" value="Peptidase_M13_C"/>
</dbReference>
<dbReference type="Pfam" id="PF05649">
    <property type="entry name" value="Peptidase_M13_N"/>
    <property type="match status" value="1"/>
</dbReference>
<dbReference type="CDD" id="cd08662">
    <property type="entry name" value="M13"/>
    <property type="match status" value="1"/>
</dbReference>
<dbReference type="PRINTS" id="PR00786">
    <property type="entry name" value="NEPRILYSIN"/>
</dbReference>
<dbReference type="InterPro" id="IPR024079">
    <property type="entry name" value="MetalloPept_cat_dom_sf"/>
</dbReference>
<evidence type="ECO:0000256" key="3">
    <source>
        <dbReference type="ARBA" id="ARBA00022670"/>
    </source>
</evidence>
<evidence type="ECO:0000313" key="10">
    <source>
        <dbReference type="EMBL" id="GGM97174.1"/>
    </source>
</evidence>
<evidence type="ECO:0000259" key="8">
    <source>
        <dbReference type="Pfam" id="PF01431"/>
    </source>
</evidence>
<keyword evidence="5" id="KW-0378">Hydrolase</keyword>
<evidence type="ECO:0000256" key="6">
    <source>
        <dbReference type="ARBA" id="ARBA00022833"/>
    </source>
</evidence>
<dbReference type="Gene3D" id="1.10.1380.10">
    <property type="entry name" value="Neutral endopeptidase , domain2"/>
    <property type="match status" value="1"/>
</dbReference>
<evidence type="ECO:0000256" key="7">
    <source>
        <dbReference type="ARBA" id="ARBA00023049"/>
    </source>
</evidence>
<dbReference type="InterPro" id="IPR000718">
    <property type="entry name" value="Peptidase_M13"/>
</dbReference>
<feature type="domain" description="Peptidase M13 C-terminal" evidence="8">
    <location>
        <begin position="468"/>
        <end position="670"/>
    </location>
</feature>
<dbReference type="PROSITE" id="PS51885">
    <property type="entry name" value="NEPRILYSIN"/>
    <property type="match status" value="1"/>
</dbReference>
<evidence type="ECO:0000256" key="1">
    <source>
        <dbReference type="ARBA" id="ARBA00001947"/>
    </source>
</evidence>
<keyword evidence="11" id="KW-1185">Reference proteome</keyword>
<reference evidence="11" key="1">
    <citation type="journal article" date="2019" name="Int. J. Syst. Evol. Microbiol.">
        <title>The Global Catalogue of Microorganisms (GCM) 10K type strain sequencing project: providing services to taxonomists for standard genome sequencing and annotation.</title>
        <authorList>
            <consortium name="The Broad Institute Genomics Platform"/>
            <consortium name="The Broad Institute Genome Sequencing Center for Infectious Disease"/>
            <person name="Wu L."/>
            <person name="Ma J."/>
        </authorList>
    </citation>
    <scope>NUCLEOTIDE SEQUENCE [LARGE SCALE GENOMIC DNA]</scope>
    <source>
        <strain evidence="11">JCM 1365</strain>
    </source>
</reference>
<proteinExistence type="inferred from homology"/>
<dbReference type="SUPFAM" id="SSF55486">
    <property type="entry name" value="Metalloproteases ('zincins'), catalytic domain"/>
    <property type="match status" value="1"/>
</dbReference>
<sequence>MVRLGSTLAGQVRHSQWGENVLRKSGISLEALDRATRPQDNLFRFVNGTWLDTTEIPGDRARFGTFDILREESTARVRDLIEEAAQAEEGAPGTPKRQVGDLYASFTDTDRIEELGLAPLQPVLSQVAAVDSVESLGEALGRLARDGVAGVLQHFVSPDERSPEDYVVYLEQGGLGLPDESYYREEKYADIRTAYVAHVERLLGLAGIPDAGAKATSIMALETLLAASHWDTVSNRDAIKTYNAHTLDEAKTLVPQFPWDAWLSGLEAPAGAFDKVVIRQPSFATGLGAALETVDIADWRSWLTWHVLSEFASVLPQSFVDEDFDFYGRTLSGQPENKERWKRGVAVVEGCVGEAVGQLYAERWFPPAAKARMQELVANLVEAFRRSFSSLEWMGPDTRAQALDKLDAFTPKIGYPDVWRDYSTIVIHPDDLVGNVRRSTAFEVDRNLAKLGRPIDRTEWFMLPQTVNAYYMPSMNEIVFPAAILQPPFFDLEADDAVNYGGIGAVIGHELGHGFDDQGSRYDGTGALRDWWTEADRERFDALAQRLIEQFNAFTPAGLSEDHKVNGGLTVGENIGDLGGLQIGYSAYRIATEEGGMPELDGFTGPQRFFIGWAQVWRGKAREAEAIRLLAIDPHSPQDVRGNAVRNLSEFHEAFGVKPDDAMWLAEDERVRIF</sequence>
<evidence type="ECO:0000313" key="11">
    <source>
        <dbReference type="Proteomes" id="UP000623461"/>
    </source>
</evidence>
<feature type="domain" description="Peptidase M13 N-terminal" evidence="9">
    <location>
        <begin position="38"/>
        <end position="416"/>
    </location>
</feature>
<dbReference type="GO" id="GO:0008237">
    <property type="term" value="F:metallopeptidase activity"/>
    <property type="evidence" value="ECO:0007669"/>
    <property type="project" value="UniProtKB-KW"/>
</dbReference>
<name>A0ABQ2I0U1_9MICO</name>
<keyword evidence="4" id="KW-0479">Metal-binding</keyword>
<dbReference type="Proteomes" id="UP000623461">
    <property type="component" value="Unassembled WGS sequence"/>
</dbReference>
<comment type="caution">
    <text evidence="10">The sequence shown here is derived from an EMBL/GenBank/DDBJ whole genome shotgun (WGS) entry which is preliminary data.</text>
</comment>
<keyword evidence="7 10" id="KW-0482">Metalloprotease</keyword>
<gene>
    <name evidence="10" type="ORF">GCM10009721_25060</name>
</gene>
<dbReference type="Gene3D" id="3.40.390.10">
    <property type="entry name" value="Collagenase (Catalytic Domain)"/>
    <property type="match status" value="1"/>
</dbReference>
<comment type="cofactor">
    <cofactor evidence="1">
        <name>Zn(2+)</name>
        <dbReference type="ChEBI" id="CHEBI:29105"/>
    </cofactor>
</comment>
<dbReference type="InterPro" id="IPR008753">
    <property type="entry name" value="Peptidase_M13_N"/>
</dbReference>
<comment type="similarity">
    <text evidence="2">Belongs to the peptidase M13 family.</text>
</comment>
<dbReference type="PANTHER" id="PTHR11733:SF167">
    <property type="entry name" value="FI17812P1-RELATED"/>
    <property type="match status" value="1"/>
</dbReference>
<keyword evidence="6" id="KW-0862">Zinc</keyword>